<comment type="pathway">
    <text evidence="5">Cofactor biosynthesis; tetrahydrofolate biosynthesis; 2-amino-4-hydroxy-6-hydroxymethyl-7,8-dihydropteridine diphosphate from 7,8-dihydroneopterin triphosphate: step 4/4.</text>
</comment>
<dbReference type="GO" id="GO:0004150">
    <property type="term" value="F:dihydroneopterin aldolase activity"/>
    <property type="evidence" value="ECO:0007669"/>
    <property type="project" value="InterPro"/>
</dbReference>
<dbReference type="InterPro" id="IPR011005">
    <property type="entry name" value="Dihydropteroate_synth-like_sf"/>
</dbReference>
<sequence length="730" mass="78435">MPADTINISSLAVHLPNGLGPSAFHLTPPPPCPVSISLTIHLFAGSVKATSEGDDMAGLGVNYSAVSKAVYALAGGQEKVWGDAWELMRGVSEIPLDLPDVQSVDVRIGLPKALLHAMEAVYTATYTKTGGLVEESRSSEIRDLKVACIVGLHPHERKEKQRLEVDVRAYDCDWNAWGHKGFADQVYEFVLNSEYGTIETLDHELGHSLLSSKYLGSGNTPRLQITIRKPSAIPFATPGITIHRTHSDYSPTPSTSQECTGSERVFIAVGGNIGDTVSNIRTAVGLLQSGGCNLIATSRLYESEPMYVEDQDRFVNGVIEVTTSLEPLNLLRLLKRTERATGRTKTFTNGPRVVDLDLVFYGQRVLKIGSETDTEDADGVRWLECPHARLGEREFVLRPLADIDASFTHPAVGKSISQLLDSLPDPSSLGPMIPLRTHSRPLRLSSPATPRIMAIFNATPDSFSDGDPSRTSTKHALEECLKLVEQGGADILDIGGMSTRPGSEPCTEEEEVERVVPLIAAIRQHSNTKLARIPISVDTYRASVAQQAVAAGASIINDVRGGREPGMLAVMSAADVPVVLMHSRGDSKTMTSAESQDYTALGGVVEGVKKEMAETVELALKAGVKRWNIILDPGLGFAKSGSQSLALLRRLPELVSSSSPLHNYPLLVGASRKGFVGQVTGRTVAKERSYGDAGVSAWCVGSGVVDILRVHASGEMGDVVKMVQAIRDAE</sequence>
<comment type="cofactor">
    <cofactor evidence="3">
        <name>Mg(2+)</name>
        <dbReference type="ChEBI" id="CHEBI:18420"/>
    </cofactor>
</comment>
<dbReference type="SUPFAM" id="SSF55620">
    <property type="entry name" value="Tetrahydrobiopterin biosynthesis enzymes-like"/>
    <property type="match status" value="1"/>
</dbReference>
<keyword evidence="18" id="KW-1185">Reference proteome</keyword>
<keyword evidence="11" id="KW-0418">Kinase</keyword>
<dbReference type="SUPFAM" id="SSF55083">
    <property type="entry name" value="6-hydroxymethyl-7,8-dihydropterin pyrophosphokinase, HPPK"/>
    <property type="match status" value="1"/>
</dbReference>
<dbReference type="InterPro" id="IPR000489">
    <property type="entry name" value="Pterin-binding_dom"/>
</dbReference>
<evidence type="ECO:0000256" key="15">
    <source>
        <dbReference type="ARBA" id="ARBA00023268"/>
    </source>
</evidence>
<dbReference type="OrthoDB" id="615426at2759"/>
<dbReference type="Pfam" id="PF02152">
    <property type="entry name" value="FolB"/>
    <property type="match status" value="1"/>
</dbReference>
<keyword evidence="14" id="KW-0289">Folate biosynthesis</keyword>
<accession>A0A1E3I7I6</accession>
<dbReference type="RefSeq" id="XP_018998128.1">
    <property type="nucleotide sequence ID" value="XM_019133423.1"/>
</dbReference>
<evidence type="ECO:0000259" key="16">
    <source>
        <dbReference type="PROSITE" id="PS50972"/>
    </source>
</evidence>
<keyword evidence="13" id="KW-0460">Magnesium</keyword>
<dbReference type="SMART" id="SM00905">
    <property type="entry name" value="FolB"/>
    <property type="match status" value="1"/>
</dbReference>
<comment type="caution">
    <text evidence="17">The sequence shown here is derived from an EMBL/GenBank/DDBJ whole genome shotgun (WGS) entry which is preliminary data.</text>
</comment>
<reference evidence="17 18" key="1">
    <citation type="submission" date="2016-06" db="EMBL/GenBank/DDBJ databases">
        <title>Evolution of pathogenesis and genome organization in the Tremellales.</title>
        <authorList>
            <person name="Cuomo C."/>
            <person name="Litvintseva A."/>
            <person name="Heitman J."/>
            <person name="Chen Y."/>
            <person name="Sun S."/>
            <person name="Springer D."/>
            <person name="Dromer F."/>
            <person name="Young S."/>
            <person name="Zeng Q."/>
            <person name="Chapman S."/>
            <person name="Gujja S."/>
            <person name="Saif S."/>
            <person name="Birren B."/>
        </authorList>
    </citation>
    <scope>NUCLEOTIDE SEQUENCE [LARGE SCALE GENOMIC DNA]</scope>
    <source>
        <strain evidence="17 18">CBS 6039</strain>
    </source>
</reference>
<dbReference type="InterPro" id="IPR000550">
    <property type="entry name" value="Hppk"/>
</dbReference>
<comment type="similarity">
    <text evidence="6">In the N-terminal section; belongs to the DHNA family.</text>
</comment>
<dbReference type="GO" id="GO:0003848">
    <property type="term" value="F:2-amino-4-hydroxy-6-hydroxymethyldihydropteridine diphosphokinase activity"/>
    <property type="evidence" value="ECO:0007669"/>
    <property type="project" value="UniProtKB-EC"/>
</dbReference>
<evidence type="ECO:0000256" key="9">
    <source>
        <dbReference type="ARBA" id="ARBA00022723"/>
    </source>
</evidence>
<evidence type="ECO:0000256" key="11">
    <source>
        <dbReference type="ARBA" id="ARBA00022777"/>
    </source>
</evidence>
<dbReference type="NCBIfam" id="TIGR01496">
    <property type="entry name" value="DHPS"/>
    <property type="match status" value="1"/>
</dbReference>
<dbReference type="CDD" id="cd00739">
    <property type="entry name" value="DHPS"/>
    <property type="match status" value="1"/>
</dbReference>
<dbReference type="PANTHER" id="PTHR20941:SF1">
    <property type="entry name" value="FOLIC ACID SYNTHESIS PROTEIN FOL1"/>
    <property type="match status" value="1"/>
</dbReference>
<evidence type="ECO:0000313" key="17">
    <source>
        <dbReference type="EMBL" id="ODN84325.1"/>
    </source>
</evidence>
<dbReference type="EMBL" id="AWGJ01000001">
    <property type="protein sequence ID" value="ODN84325.1"/>
    <property type="molecule type" value="Genomic_DNA"/>
</dbReference>
<evidence type="ECO:0000256" key="3">
    <source>
        <dbReference type="ARBA" id="ARBA00001946"/>
    </source>
</evidence>
<dbReference type="AlphaFoldDB" id="A0A1E3I7I6"/>
<dbReference type="PANTHER" id="PTHR20941">
    <property type="entry name" value="FOLATE SYNTHESIS PROTEINS"/>
    <property type="match status" value="1"/>
</dbReference>
<dbReference type="Gene3D" id="3.30.70.560">
    <property type="entry name" value="7,8-Dihydro-6-hydroxymethylpterin-pyrophosphokinase HPPK"/>
    <property type="match status" value="1"/>
</dbReference>
<dbReference type="GO" id="GO:0046654">
    <property type="term" value="P:tetrahydrofolate biosynthetic process"/>
    <property type="evidence" value="ECO:0007669"/>
    <property type="project" value="UniProtKB-UniPathway"/>
</dbReference>
<dbReference type="GO" id="GO:0016301">
    <property type="term" value="F:kinase activity"/>
    <property type="evidence" value="ECO:0007669"/>
    <property type="project" value="UniProtKB-KW"/>
</dbReference>
<dbReference type="InterPro" id="IPR043133">
    <property type="entry name" value="GTP-CH-I_C/QueF"/>
</dbReference>
<dbReference type="Pfam" id="PF00809">
    <property type="entry name" value="Pterin_bind"/>
    <property type="match status" value="1"/>
</dbReference>
<dbReference type="PROSITE" id="PS00793">
    <property type="entry name" value="DHPS_2"/>
    <property type="match status" value="1"/>
</dbReference>
<dbReference type="GO" id="GO:0004156">
    <property type="term" value="F:dihydropteroate synthase activity"/>
    <property type="evidence" value="ECO:0007669"/>
    <property type="project" value="UniProtKB-EC"/>
</dbReference>
<dbReference type="GO" id="GO:0046656">
    <property type="term" value="P:folic acid biosynthetic process"/>
    <property type="evidence" value="ECO:0007669"/>
    <property type="project" value="UniProtKB-KW"/>
</dbReference>
<dbReference type="PROSITE" id="PS50972">
    <property type="entry name" value="PTERIN_BINDING"/>
    <property type="match status" value="1"/>
</dbReference>
<keyword evidence="8" id="KW-0808">Transferase</keyword>
<dbReference type="GO" id="GO:0005740">
    <property type="term" value="C:mitochondrial envelope"/>
    <property type="evidence" value="ECO:0007669"/>
    <property type="project" value="TreeGrafter"/>
</dbReference>
<evidence type="ECO:0000256" key="12">
    <source>
        <dbReference type="ARBA" id="ARBA00022840"/>
    </source>
</evidence>
<gene>
    <name evidence="17" type="ORF">L202_00299</name>
</gene>
<dbReference type="GO" id="GO:0046872">
    <property type="term" value="F:metal ion binding"/>
    <property type="evidence" value="ECO:0007669"/>
    <property type="project" value="UniProtKB-KW"/>
</dbReference>
<evidence type="ECO:0000256" key="13">
    <source>
        <dbReference type="ARBA" id="ARBA00022842"/>
    </source>
</evidence>
<keyword evidence="15" id="KW-0511">Multifunctional enzyme</keyword>
<proteinExistence type="inferred from homology"/>
<evidence type="ECO:0000256" key="8">
    <source>
        <dbReference type="ARBA" id="ARBA00022679"/>
    </source>
</evidence>
<dbReference type="UniPathway" id="UPA00077">
    <property type="reaction ID" value="UER00155"/>
</dbReference>
<evidence type="ECO:0000256" key="2">
    <source>
        <dbReference type="ARBA" id="ARBA00000198"/>
    </source>
</evidence>
<evidence type="ECO:0000256" key="10">
    <source>
        <dbReference type="ARBA" id="ARBA00022741"/>
    </source>
</evidence>
<evidence type="ECO:0000256" key="4">
    <source>
        <dbReference type="ARBA" id="ARBA00004763"/>
    </source>
</evidence>
<dbReference type="InterPro" id="IPR006390">
    <property type="entry name" value="DHP_synth_dom"/>
</dbReference>
<dbReference type="CDD" id="cd00483">
    <property type="entry name" value="HPPK"/>
    <property type="match status" value="1"/>
</dbReference>
<comment type="catalytic activity">
    <reaction evidence="1">
        <text>(7,8-dihydropterin-6-yl)methyl diphosphate + 4-aminobenzoate = 7,8-dihydropteroate + diphosphate</text>
        <dbReference type="Rhea" id="RHEA:19949"/>
        <dbReference type="ChEBI" id="CHEBI:17836"/>
        <dbReference type="ChEBI" id="CHEBI:17839"/>
        <dbReference type="ChEBI" id="CHEBI:33019"/>
        <dbReference type="ChEBI" id="CHEBI:72950"/>
        <dbReference type="EC" id="2.5.1.15"/>
    </reaction>
</comment>
<keyword evidence="10" id="KW-0547">Nucleotide-binding</keyword>
<dbReference type="Proteomes" id="UP000094065">
    <property type="component" value="Unassembled WGS sequence"/>
</dbReference>
<dbReference type="GeneID" id="30151608"/>
<keyword evidence="12" id="KW-0067">ATP-binding</keyword>
<dbReference type="Gene3D" id="3.20.20.20">
    <property type="entry name" value="Dihydropteroate synthase-like"/>
    <property type="match status" value="1"/>
</dbReference>
<evidence type="ECO:0000256" key="6">
    <source>
        <dbReference type="ARBA" id="ARBA00009640"/>
    </source>
</evidence>
<keyword evidence="9" id="KW-0479">Metal-binding</keyword>
<evidence type="ECO:0000256" key="5">
    <source>
        <dbReference type="ARBA" id="ARBA00005051"/>
    </source>
</evidence>
<dbReference type="InterPro" id="IPR006157">
    <property type="entry name" value="FolB_dom"/>
</dbReference>
<dbReference type="Pfam" id="PF01288">
    <property type="entry name" value="HPPK"/>
    <property type="match status" value="1"/>
</dbReference>
<feature type="domain" description="Pterin-binding" evidence="16">
    <location>
        <begin position="450"/>
        <end position="721"/>
    </location>
</feature>
<name>A0A1E3I7I6_9TREE</name>
<evidence type="ECO:0000256" key="14">
    <source>
        <dbReference type="ARBA" id="ARBA00022909"/>
    </source>
</evidence>
<dbReference type="InterPro" id="IPR035907">
    <property type="entry name" value="Hppk_sf"/>
</dbReference>
<protein>
    <submittedName>
        <fullName evidence="17">Dihydropteroate synthase</fullName>
    </submittedName>
</protein>
<evidence type="ECO:0000256" key="7">
    <source>
        <dbReference type="ARBA" id="ARBA00009951"/>
    </source>
</evidence>
<comment type="pathway">
    <text evidence="4">Cofactor biosynthesis; tetrahydrofolate biosynthesis; 7,8-dihydrofolate from 2-amino-4-hydroxy-6-hydroxymethyl-7,8-dihydropteridine diphosphate and 4-aminobenzoate: step 1/2.</text>
</comment>
<dbReference type="InterPro" id="IPR045031">
    <property type="entry name" value="DHP_synth-like"/>
</dbReference>
<dbReference type="GO" id="GO:0005524">
    <property type="term" value="F:ATP binding"/>
    <property type="evidence" value="ECO:0007669"/>
    <property type="project" value="UniProtKB-KW"/>
</dbReference>
<evidence type="ECO:0000313" key="18">
    <source>
        <dbReference type="Proteomes" id="UP000094065"/>
    </source>
</evidence>
<dbReference type="NCBIfam" id="TIGR01498">
    <property type="entry name" value="folK"/>
    <property type="match status" value="1"/>
</dbReference>
<comment type="catalytic activity">
    <reaction evidence="2">
        <text>6-hydroxymethyl-7,8-dihydropterin + ATP = (7,8-dihydropterin-6-yl)methyl diphosphate + AMP + H(+)</text>
        <dbReference type="Rhea" id="RHEA:11412"/>
        <dbReference type="ChEBI" id="CHEBI:15378"/>
        <dbReference type="ChEBI" id="CHEBI:30616"/>
        <dbReference type="ChEBI" id="CHEBI:44841"/>
        <dbReference type="ChEBI" id="CHEBI:72950"/>
        <dbReference type="ChEBI" id="CHEBI:456215"/>
        <dbReference type="EC" id="2.7.6.3"/>
    </reaction>
</comment>
<evidence type="ECO:0000256" key="1">
    <source>
        <dbReference type="ARBA" id="ARBA00000012"/>
    </source>
</evidence>
<comment type="similarity">
    <text evidence="7">In the C-terminal section; belongs to the DHPS family.</text>
</comment>
<dbReference type="SUPFAM" id="SSF51717">
    <property type="entry name" value="Dihydropteroate synthetase-like"/>
    <property type="match status" value="1"/>
</dbReference>
<dbReference type="Gene3D" id="3.30.1130.10">
    <property type="match status" value="2"/>
</dbReference>
<organism evidence="17 18">
    <name type="scientific">Cryptococcus amylolentus CBS 6039</name>
    <dbReference type="NCBI Taxonomy" id="1295533"/>
    <lineage>
        <taxon>Eukaryota</taxon>
        <taxon>Fungi</taxon>
        <taxon>Dikarya</taxon>
        <taxon>Basidiomycota</taxon>
        <taxon>Agaricomycotina</taxon>
        <taxon>Tremellomycetes</taxon>
        <taxon>Tremellales</taxon>
        <taxon>Cryptococcaceae</taxon>
        <taxon>Cryptococcus</taxon>
    </lineage>
</organism>
<dbReference type="STRING" id="1295533.A0A1E3I7I6"/>